<dbReference type="Proteomes" id="UP001149813">
    <property type="component" value="Unassembled WGS sequence"/>
</dbReference>
<dbReference type="AlphaFoldDB" id="A0A9W7XT34"/>
<protein>
    <submittedName>
        <fullName evidence="1">Uncharacterized protein</fullName>
    </submittedName>
</protein>
<reference evidence="1" key="1">
    <citation type="submission" date="2022-07" db="EMBL/GenBank/DDBJ databases">
        <title>Phylogenomic reconstructions and comparative analyses of Kickxellomycotina fungi.</title>
        <authorList>
            <person name="Reynolds N.K."/>
            <person name="Stajich J.E."/>
            <person name="Barry K."/>
            <person name="Grigoriev I.V."/>
            <person name="Crous P."/>
            <person name="Smith M.E."/>
        </authorList>
    </citation>
    <scope>NUCLEOTIDE SEQUENCE</scope>
    <source>
        <strain evidence="1">NBRC 32514</strain>
    </source>
</reference>
<comment type="caution">
    <text evidence="1">The sequence shown here is derived from an EMBL/GenBank/DDBJ whole genome shotgun (WGS) entry which is preliminary data.</text>
</comment>
<evidence type="ECO:0000313" key="2">
    <source>
        <dbReference type="Proteomes" id="UP001149813"/>
    </source>
</evidence>
<organism evidence="1 2">
    <name type="scientific">Coemansia erecta</name>
    <dbReference type="NCBI Taxonomy" id="147472"/>
    <lineage>
        <taxon>Eukaryota</taxon>
        <taxon>Fungi</taxon>
        <taxon>Fungi incertae sedis</taxon>
        <taxon>Zoopagomycota</taxon>
        <taxon>Kickxellomycotina</taxon>
        <taxon>Kickxellomycetes</taxon>
        <taxon>Kickxellales</taxon>
        <taxon>Kickxellaceae</taxon>
        <taxon>Coemansia</taxon>
    </lineage>
</organism>
<dbReference type="OrthoDB" id="10439463at2759"/>
<proteinExistence type="predicted"/>
<keyword evidence="2" id="KW-1185">Reference proteome</keyword>
<name>A0A9W7XT34_9FUNG</name>
<accession>A0A9W7XT34</accession>
<gene>
    <name evidence="1" type="ORF">LPJ53_005117</name>
</gene>
<sequence>MITIVNRSDESIDFRTKGHSPNNAVTGTSVAPGTYITLYVPADPVVKLALFSSIGTLCVKCGASEDTTILVYLSRPVSIQKRIRGVDFGEITQEFIPVISIDKLDHPNFSFDTVYDLVEPYKGTPMLGLEDHAVHSTLCVKCNATENTVVDLYLDKPVYIQKNISNTDNMEMLKDFIPVVSLGQLDSPNFSFDTVYDLVEPYNGTVRMLQFTRRSLYGRTGSFN</sequence>
<evidence type="ECO:0000313" key="1">
    <source>
        <dbReference type="EMBL" id="KAJ1720241.1"/>
    </source>
</evidence>
<dbReference type="EMBL" id="JANBOJ010000280">
    <property type="protein sequence ID" value="KAJ1720241.1"/>
    <property type="molecule type" value="Genomic_DNA"/>
</dbReference>